<comment type="caution">
    <text evidence="3">The sequence shown here is derived from an EMBL/GenBank/DDBJ whole genome shotgun (WGS) entry which is preliminary data.</text>
</comment>
<dbReference type="EMBL" id="JAPNPE010000032">
    <property type="protein sequence ID" value="MDK7395159.1"/>
    <property type="molecule type" value="Genomic_DNA"/>
</dbReference>
<dbReference type="EMBL" id="JAPNPE010000032">
    <property type="protein sequence ID" value="MDK7395160.1"/>
    <property type="molecule type" value="Genomic_DNA"/>
</dbReference>
<proteinExistence type="predicted"/>
<evidence type="ECO:0000256" key="1">
    <source>
        <dbReference type="SAM" id="SignalP"/>
    </source>
</evidence>
<feature type="signal peptide" evidence="1">
    <location>
        <begin position="1"/>
        <end position="28"/>
    </location>
</feature>
<sequence length="55" mass="6150">MKIKKVFSIIAMSIIFSCFSLSTNISSADTPKNITPQTYAIDTPPVYSDWRPPQV</sequence>
<feature type="chain" id="PRO_5043296976" evidence="1">
    <location>
        <begin position="29"/>
        <end position="55"/>
    </location>
</feature>
<keyword evidence="1" id="KW-0732">Signal</keyword>
<evidence type="ECO:0000313" key="2">
    <source>
        <dbReference type="EMBL" id="MDK7395159.1"/>
    </source>
</evidence>
<organism evidence="3 4">
    <name type="scientific">Bacillus pacificus</name>
    <dbReference type="NCBI Taxonomy" id="2026187"/>
    <lineage>
        <taxon>Bacteria</taxon>
        <taxon>Bacillati</taxon>
        <taxon>Bacillota</taxon>
        <taxon>Bacilli</taxon>
        <taxon>Bacillales</taxon>
        <taxon>Bacillaceae</taxon>
        <taxon>Bacillus</taxon>
        <taxon>Bacillus cereus group</taxon>
    </lineage>
</organism>
<dbReference type="Proteomes" id="UP001174229">
    <property type="component" value="Unassembled WGS sequence"/>
</dbReference>
<protein>
    <submittedName>
        <fullName evidence="3">Uncharacterized protein</fullName>
    </submittedName>
</protein>
<evidence type="ECO:0000313" key="4">
    <source>
        <dbReference type="Proteomes" id="UP001174229"/>
    </source>
</evidence>
<gene>
    <name evidence="2" type="ORF">OWO78_27975</name>
    <name evidence="3" type="ORF">OWO78_27980</name>
</gene>
<dbReference type="AlphaFoldDB" id="A0AAW6Z2F5"/>
<dbReference type="PROSITE" id="PS51257">
    <property type="entry name" value="PROKAR_LIPOPROTEIN"/>
    <property type="match status" value="1"/>
</dbReference>
<reference evidence="3" key="1">
    <citation type="submission" date="2022-11" db="EMBL/GenBank/DDBJ databases">
        <title>WGS-based characterization of Bacillus cereus isolated from food &amp; feed additives.</title>
        <authorList>
            <person name="Bogaerts B."/>
            <person name="Fraiture M.-A."/>
            <person name="Roosens N.H.C."/>
            <person name="De Keersmaecker S.C.J."/>
            <person name="Vanneste K."/>
        </authorList>
    </citation>
    <scope>NUCLEOTIDE SEQUENCE</scope>
    <source>
        <strain evidence="3">74.2</strain>
    </source>
</reference>
<dbReference type="RefSeq" id="WP_154214304.1">
    <property type="nucleotide sequence ID" value="NZ_JAOPQW010000026.1"/>
</dbReference>
<accession>A0AAW6Z2F5</accession>
<name>A0AAW6Z2F5_9BACI</name>
<evidence type="ECO:0000313" key="3">
    <source>
        <dbReference type="EMBL" id="MDK7395160.1"/>
    </source>
</evidence>